<dbReference type="EMBL" id="BAABFC010000001">
    <property type="protein sequence ID" value="GAA4492971.1"/>
    <property type="molecule type" value="Genomic_DNA"/>
</dbReference>
<dbReference type="RefSeq" id="WP_345009241.1">
    <property type="nucleotide sequence ID" value="NZ_BAABFC010000001.1"/>
</dbReference>
<proteinExistence type="predicted"/>
<dbReference type="InterPro" id="IPR004843">
    <property type="entry name" value="Calcineurin-like_PHP"/>
</dbReference>
<name>A0ABP8PWW7_9GAMM</name>
<gene>
    <name evidence="2" type="primary">pphA</name>
    <name evidence="2" type="ORF">GCM10023095_02420</name>
</gene>
<dbReference type="PANTHER" id="PTHR42850:SF10">
    <property type="entry name" value="SERINE_THREONINE-PROTEIN PHOSPHATASE 1"/>
    <property type="match status" value="1"/>
</dbReference>
<dbReference type="InterPro" id="IPR029052">
    <property type="entry name" value="Metallo-depent_PP-like"/>
</dbReference>
<dbReference type="SUPFAM" id="SSF56300">
    <property type="entry name" value="Metallo-dependent phosphatases"/>
    <property type="match status" value="1"/>
</dbReference>
<dbReference type="InterPro" id="IPR050126">
    <property type="entry name" value="Ap4A_hydrolase"/>
</dbReference>
<reference evidence="3" key="1">
    <citation type="journal article" date="2019" name="Int. J. Syst. Evol. Microbiol.">
        <title>The Global Catalogue of Microorganisms (GCM) 10K type strain sequencing project: providing services to taxonomists for standard genome sequencing and annotation.</title>
        <authorList>
            <consortium name="The Broad Institute Genomics Platform"/>
            <consortium name="The Broad Institute Genome Sequencing Center for Infectious Disease"/>
            <person name="Wu L."/>
            <person name="Ma J."/>
        </authorList>
    </citation>
    <scope>NUCLEOTIDE SEQUENCE [LARGE SCALE GENOMIC DNA]</scope>
    <source>
        <strain evidence="3">JCM 32226</strain>
    </source>
</reference>
<dbReference type="Gene3D" id="3.60.21.10">
    <property type="match status" value="1"/>
</dbReference>
<accession>A0ABP8PWW7</accession>
<evidence type="ECO:0000313" key="2">
    <source>
        <dbReference type="EMBL" id="GAA4492971.1"/>
    </source>
</evidence>
<evidence type="ECO:0000259" key="1">
    <source>
        <dbReference type="Pfam" id="PF00149"/>
    </source>
</evidence>
<comment type="caution">
    <text evidence="2">The sequence shown here is derived from an EMBL/GenBank/DDBJ whole genome shotgun (WGS) entry which is preliminary data.</text>
</comment>
<evidence type="ECO:0000313" key="3">
    <source>
        <dbReference type="Proteomes" id="UP001501321"/>
    </source>
</evidence>
<feature type="domain" description="Calcineurin-like phosphoesterase" evidence="1">
    <location>
        <begin position="12"/>
        <end position="198"/>
    </location>
</feature>
<sequence>MFRRIQCLGRAFVMGDLHGCLPALRRALQQVDFAPGRGDLLLSVGDLIDRGPQSLACLRLLTRPWFHAVMGNHERLLLDALLGADTAAMALWQYNGGGWYRGLSSAQRLWLTAWLPRLRDLPLALECQLHSGQRIGLVHADPVLSDWSALRSCLQQDPPTALCQQLLWQRARVQRALTEPDYQPRIQGVDLVCLGHTPLPAPLKRGNLLWLDTGAYLGGPLSLLAVDDWV</sequence>
<dbReference type="Proteomes" id="UP001501321">
    <property type="component" value="Unassembled WGS sequence"/>
</dbReference>
<dbReference type="Pfam" id="PF00149">
    <property type="entry name" value="Metallophos"/>
    <property type="match status" value="1"/>
</dbReference>
<dbReference type="PANTHER" id="PTHR42850">
    <property type="entry name" value="METALLOPHOSPHOESTERASE"/>
    <property type="match status" value="1"/>
</dbReference>
<protein>
    <submittedName>
        <fullName evidence="2">Protein-serine/threonine phosphatase</fullName>
    </submittedName>
</protein>
<keyword evidence="3" id="KW-1185">Reference proteome</keyword>
<organism evidence="2 3">
    <name type="scientific">Pseudaeromonas paramecii</name>
    <dbReference type="NCBI Taxonomy" id="2138166"/>
    <lineage>
        <taxon>Bacteria</taxon>
        <taxon>Pseudomonadati</taxon>
        <taxon>Pseudomonadota</taxon>
        <taxon>Gammaproteobacteria</taxon>
        <taxon>Aeromonadales</taxon>
        <taxon>Aeromonadaceae</taxon>
        <taxon>Pseudaeromonas</taxon>
    </lineage>
</organism>